<evidence type="ECO:0000313" key="2">
    <source>
        <dbReference type="EMBL" id="GJT74752.1"/>
    </source>
</evidence>
<dbReference type="EMBL" id="BQNB010018467">
    <property type="protein sequence ID" value="GJT74752.1"/>
    <property type="molecule type" value="Genomic_DNA"/>
</dbReference>
<comment type="caution">
    <text evidence="2">The sequence shown here is derived from an EMBL/GenBank/DDBJ whole genome shotgun (WGS) entry which is preliminary data.</text>
</comment>
<organism evidence="2 3">
    <name type="scientific">Tanacetum coccineum</name>
    <dbReference type="NCBI Taxonomy" id="301880"/>
    <lineage>
        <taxon>Eukaryota</taxon>
        <taxon>Viridiplantae</taxon>
        <taxon>Streptophyta</taxon>
        <taxon>Embryophyta</taxon>
        <taxon>Tracheophyta</taxon>
        <taxon>Spermatophyta</taxon>
        <taxon>Magnoliopsida</taxon>
        <taxon>eudicotyledons</taxon>
        <taxon>Gunneridae</taxon>
        <taxon>Pentapetalae</taxon>
        <taxon>asterids</taxon>
        <taxon>campanulids</taxon>
        <taxon>Asterales</taxon>
        <taxon>Asteraceae</taxon>
        <taxon>Asteroideae</taxon>
        <taxon>Anthemideae</taxon>
        <taxon>Anthemidinae</taxon>
        <taxon>Tanacetum</taxon>
    </lineage>
</organism>
<feature type="region of interest" description="Disordered" evidence="1">
    <location>
        <begin position="37"/>
        <end position="61"/>
    </location>
</feature>
<proteinExistence type="predicted"/>
<keyword evidence="3" id="KW-1185">Reference proteome</keyword>
<accession>A0ABQ5GIN3</accession>
<protein>
    <submittedName>
        <fullName evidence="2">Uncharacterized protein</fullName>
    </submittedName>
</protein>
<reference evidence="2" key="1">
    <citation type="journal article" date="2022" name="Int. J. Mol. Sci.">
        <title>Draft Genome of Tanacetum Coccineum: Genomic Comparison of Closely Related Tanacetum-Family Plants.</title>
        <authorList>
            <person name="Yamashiro T."/>
            <person name="Shiraishi A."/>
            <person name="Nakayama K."/>
            <person name="Satake H."/>
        </authorList>
    </citation>
    <scope>NUCLEOTIDE SEQUENCE</scope>
</reference>
<reference evidence="2" key="2">
    <citation type="submission" date="2022-01" db="EMBL/GenBank/DDBJ databases">
        <authorList>
            <person name="Yamashiro T."/>
            <person name="Shiraishi A."/>
            <person name="Satake H."/>
            <person name="Nakayama K."/>
        </authorList>
    </citation>
    <scope>NUCLEOTIDE SEQUENCE</scope>
</reference>
<gene>
    <name evidence="2" type="ORF">Tco_1041477</name>
</gene>
<name>A0ABQ5GIN3_9ASTR</name>
<sequence length="178" mass="21547">MGRFTYNQLKNKSFEEIQKLYEKEQNWIKDFIPMDSEEGEKKATSSSSEEQSAEKEKELSEEELQKLLVDLVKKRFSTTEPTDDKERELWVELKRLFEPDNNDILWKLQRYMHDHLVWRLYDTCGVQTIYIISYVRFDNQSIERNRLIEIGFVLDFMEFISFTFSDKEMILMIEVVSR</sequence>
<dbReference type="Proteomes" id="UP001151760">
    <property type="component" value="Unassembled WGS sequence"/>
</dbReference>
<evidence type="ECO:0000313" key="3">
    <source>
        <dbReference type="Proteomes" id="UP001151760"/>
    </source>
</evidence>
<evidence type="ECO:0000256" key="1">
    <source>
        <dbReference type="SAM" id="MobiDB-lite"/>
    </source>
</evidence>